<dbReference type="RefSeq" id="WP_135069333.1">
    <property type="nucleotide sequence ID" value="NZ_CP038266.1"/>
</dbReference>
<dbReference type="InterPro" id="IPR001310">
    <property type="entry name" value="Histidine_triad_HIT"/>
</dbReference>
<accession>A0ABX5SZ05</accession>
<dbReference type="PANTHER" id="PTHR46648">
    <property type="entry name" value="HIT FAMILY PROTEIN 1"/>
    <property type="match status" value="1"/>
</dbReference>
<feature type="domain" description="HIT" evidence="2">
    <location>
        <begin position="6"/>
        <end position="115"/>
    </location>
</feature>
<sequence length="141" mass="15716">MESDCIFCHLIREDSANWVAIEEHAVAFEPLREDLLAPGHTLVIPRNHREGLFGPSESELAAVMHLVRRVAAAMRTELRSTGTFLIQASGPDSGGTVPHLHFHVVPCWADDNADFWPKERSAHPSVDRPHTVIRSALRAVR</sequence>
<evidence type="ECO:0000313" key="4">
    <source>
        <dbReference type="Proteomes" id="UP000295748"/>
    </source>
</evidence>
<dbReference type="InterPro" id="IPR036265">
    <property type="entry name" value="HIT-like_sf"/>
</dbReference>
<proteinExistence type="predicted"/>
<gene>
    <name evidence="3" type="ORF">E4K62_16155</name>
</gene>
<keyword evidence="4" id="KW-1185">Reference proteome</keyword>
<reference evidence="3 4" key="1">
    <citation type="submission" date="2019-03" db="EMBL/GenBank/DDBJ databases">
        <authorList>
            <person name="Dong K."/>
        </authorList>
    </citation>
    <scope>NUCLEOTIDE SEQUENCE [LARGE SCALE GENOMIC DNA]</scope>
    <source>
        <strain evidence="4">dk512</strain>
    </source>
</reference>
<dbReference type="SUPFAM" id="SSF54197">
    <property type="entry name" value="HIT-like"/>
    <property type="match status" value="1"/>
</dbReference>
<dbReference type="Gene3D" id="3.30.428.10">
    <property type="entry name" value="HIT-like"/>
    <property type="match status" value="1"/>
</dbReference>
<evidence type="ECO:0000256" key="1">
    <source>
        <dbReference type="PROSITE-ProRule" id="PRU00464"/>
    </source>
</evidence>
<protein>
    <submittedName>
        <fullName evidence="3">HIT family protein</fullName>
    </submittedName>
</protein>
<name>A0ABX5SZ05_9MICO</name>
<evidence type="ECO:0000259" key="2">
    <source>
        <dbReference type="PROSITE" id="PS51084"/>
    </source>
</evidence>
<dbReference type="EMBL" id="CP038266">
    <property type="protein sequence ID" value="QBR90079.1"/>
    <property type="molecule type" value="Genomic_DNA"/>
</dbReference>
<dbReference type="Pfam" id="PF01230">
    <property type="entry name" value="HIT"/>
    <property type="match status" value="1"/>
</dbReference>
<organism evidence="3 4">
    <name type="scientific">Microbacterium wangchenii</name>
    <dbReference type="NCBI Taxonomy" id="2541726"/>
    <lineage>
        <taxon>Bacteria</taxon>
        <taxon>Bacillati</taxon>
        <taxon>Actinomycetota</taxon>
        <taxon>Actinomycetes</taxon>
        <taxon>Micrococcales</taxon>
        <taxon>Microbacteriaceae</taxon>
        <taxon>Microbacterium</taxon>
    </lineage>
</organism>
<dbReference type="InterPro" id="IPR011146">
    <property type="entry name" value="HIT-like"/>
</dbReference>
<dbReference type="PANTHER" id="PTHR46648:SF1">
    <property type="entry name" value="ADENOSINE 5'-MONOPHOSPHORAMIDASE HNT1"/>
    <property type="match status" value="1"/>
</dbReference>
<feature type="short sequence motif" description="Histidine triad motif" evidence="1">
    <location>
        <begin position="99"/>
        <end position="103"/>
    </location>
</feature>
<dbReference type="Proteomes" id="UP000295748">
    <property type="component" value="Chromosome"/>
</dbReference>
<dbReference type="PROSITE" id="PS51084">
    <property type="entry name" value="HIT_2"/>
    <property type="match status" value="1"/>
</dbReference>
<evidence type="ECO:0000313" key="3">
    <source>
        <dbReference type="EMBL" id="QBR90079.1"/>
    </source>
</evidence>